<organism evidence="12 13">
    <name type="scientific">Humisphaera borealis</name>
    <dbReference type="NCBI Taxonomy" id="2807512"/>
    <lineage>
        <taxon>Bacteria</taxon>
        <taxon>Pseudomonadati</taxon>
        <taxon>Planctomycetota</taxon>
        <taxon>Phycisphaerae</taxon>
        <taxon>Tepidisphaerales</taxon>
        <taxon>Tepidisphaeraceae</taxon>
        <taxon>Humisphaera</taxon>
    </lineage>
</organism>
<dbReference type="Gene3D" id="3.30.1550.10">
    <property type="entry name" value="Ribosomal protein L11/L12, N-terminal domain"/>
    <property type="match status" value="1"/>
</dbReference>
<evidence type="ECO:0000259" key="11">
    <source>
        <dbReference type="Pfam" id="PF03946"/>
    </source>
</evidence>
<evidence type="ECO:0000256" key="2">
    <source>
        <dbReference type="ARBA" id="ARBA00022481"/>
    </source>
</evidence>
<evidence type="ECO:0000259" key="10">
    <source>
        <dbReference type="Pfam" id="PF00298"/>
    </source>
</evidence>
<evidence type="ECO:0000313" key="12">
    <source>
        <dbReference type="EMBL" id="QOV89207.1"/>
    </source>
</evidence>
<comment type="similarity">
    <text evidence="1 7 8">Belongs to the universal ribosomal protein uL11 family.</text>
</comment>
<evidence type="ECO:0000256" key="5">
    <source>
        <dbReference type="ARBA" id="ARBA00022980"/>
    </source>
</evidence>
<dbReference type="Pfam" id="PF00298">
    <property type="entry name" value="Ribosomal_L11"/>
    <property type="match status" value="1"/>
</dbReference>
<dbReference type="PANTHER" id="PTHR11661:SF1">
    <property type="entry name" value="LARGE RIBOSOMAL SUBUNIT PROTEIN UL11M"/>
    <property type="match status" value="1"/>
</dbReference>
<comment type="function">
    <text evidence="7 9">Forms part of the ribosomal stalk which helps the ribosome interact with GTP-bound translation factors.</text>
</comment>
<evidence type="ECO:0000256" key="9">
    <source>
        <dbReference type="RuleBase" id="RU003979"/>
    </source>
</evidence>
<dbReference type="EMBL" id="CP063458">
    <property type="protein sequence ID" value="QOV89207.1"/>
    <property type="molecule type" value="Genomic_DNA"/>
</dbReference>
<keyword evidence="2 7" id="KW-0488">Methylation</keyword>
<comment type="subunit">
    <text evidence="7">Part of the ribosomal stalk of the 50S ribosomal subunit. Interacts with L10 and the large rRNA to form the base of the stalk. L10 forms an elongated spine to which L12 dimers bind in a sequential fashion forming a multimeric L10(L12)X complex.</text>
</comment>
<evidence type="ECO:0000313" key="13">
    <source>
        <dbReference type="Proteomes" id="UP000593765"/>
    </source>
</evidence>
<reference evidence="12 13" key="1">
    <citation type="submission" date="2020-10" db="EMBL/GenBank/DDBJ databases">
        <title>Wide distribution of Phycisphaera-like planctomycetes from WD2101 soil group in peatlands and genome analysis of the first cultivated representative.</title>
        <authorList>
            <person name="Dedysh S.N."/>
            <person name="Beletsky A.V."/>
            <person name="Ivanova A."/>
            <person name="Kulichevskaya I.S."/>
            <person name="Suzina N.E."/>
            <person name="Philippov D.A."/>
            <person name="Rakitin A.L."/>
            <person name="Mardanov A.V."/>
            <person name="Ravin N.V."/>
        </authorList>
    </citation>
    <scope>NUCLEOTIDE SEQUENCE [LARGE SCALE GENOMIC DNA]</scope>
    <source>
        <strain evidence="12 13">M1803</strain>
    </source>
</reference>
<dbReference type="SUPFAM" id="SSF46906">
    <property type="entry name" value="Ribosomal protein L11, C-terminal domain"/>
    <property type="match status" value="1"/>
</dbReference>
<keyword evidence="5 7" id="KW-0689">Ribosomal protein</keyword>
<dbReference type="InterPro" id="IPR020783">
    <property type="entry name" value="Ribosomal_uL11_C"/>
</dbReference>
<comment type="PTM">
    <text evidence="7 9">One or more lysine residues are methylated.</text>
</comment>
<dbReference type="InterPro" id="IPR036769">
    <property type="entry name" value="Ribosomal_uL11_C_sf"/>
</dbReference>
<dbReference type="SMART" id="SM00649">
    <property type="entry name" value="RL11"/>
    <property type="match status" value="1"/>
</dbReference>
<proteinExistence type="inferred from homology"/>
<dbReference type="InterPro" id="IPR020784">
    <property type="entry name" value="Ribosomal_uL11_N"/>
</dbReference>
<dbReference type="GO" id="GO:0022625">
    <property type="term" value="C:cytosolic large ribosomal subunit"/>
    <property type="evidence" value="ECO:0007669"/>
    <property type="project" value="TreeGrafter"/>
</dbReference>
<name>A0A7M2WUK7_9BACT</name>
<dbReference type="AlphaFoldDB" id="A0A7M2WUK7"/>
<dbReference type="PROSITE" id="PS00359">
    <property type="entry name" value="RIBOSOMAL_L11"/>
    <property type="match status" value="1"/>
</dbReference>
<feature type="domain" description="Large ribosomal subunit protein uL11 C-terminal" evidence="10">
    <location>
        <begin position="72"/>
        <end position="140"/>
    </location>
</feature>
<dbReference type="CDD" id="cd00349">
    <property type="entry name" value="Ribosomal_L11"/>
    <property type="match status" value="1"/>
</dbReference>
<dbReference type="GO" id="GO:0070180">
    <property type="term" value="F:large ribosomal subunit rRNA binding"/>
    <property type="evidence" value="ECO:0007669"/>
    <property type="project" value="UniProtKB-UniRule"/>
</dbReference>
<dbReference type="NCBIfam" id="TIGR01632">
    <property type="entry name" value="L11_bact"/>
    <property type="match status" value="1"/>
</dbReference>
<evidence type="ECO:0000256" key="3">
    <source>
        <dbReference type="ARBA" id="ARBA00022730"/>
    </source>
</evidence>
<dbReference type="Pfam" id="PF03946">
    <property type="entry name" value="Ribosomal_L11_N"/>
    <property type="match status" value="1"/>
</dbReference>
<dbReference type="RefSeq" id="WP_206292232.1">
    <property type="nucleotide sequence ID" value="NZ_CP063458.1"/>
</dbReference>
<dbReference type="KEGG" id="hbs:IPV69_23835"/>
<evidence type="ECO:0000256" key="4">
    <source>
        <dbReference type="ARBA" id="ARBA00022884"/>
    </source>
</evidence>
<dbReference type="Proteomes" id="UP000593765">
    <property type="component" value="Chromosome"/>
</dbReference>
<dbReference type="HAMAP" id="MF_00736">
    <property type="entry name" value="Ribosomal_uL11"/>
    <property type="match status" value="1"/>
</dbReference>
<dbReference type="InterPro" id="IPR006519">
    <property type="entry name" value="Ribosomal_uL11_bac-typ"/>
</dbReference>
<dbReference type="GO" id="GO:0006412">
    <property type="term" value="P:translation"/>
    <property type="evidence" value="ECO:0007669"/>
    <property type="project" value="UniProtKB-UniRule"/>
</dbReference>
<dbReference type="PANTHER" id="PTHR11661">
    <property type="entry name" value="60S RIBOSOMAL PROTEIN L12"/>
    <property type="match status" value="1"/>
</dbReference>
<accession>A0A7M2WUK7</accession>
<keyword evidence="3 7" id="KW-0699">rRNA-binding</keyword>
<sequence length="142" mass="14739">MAKKEITSVFKIQAPGGTATPAPPIGPALGANGVNPGQFIQQFNAATAALKGKVVGCVITVYKDRTFTFEVKSPPASVILKDYVKAEKGSGEPNKNKIGKITMAECIKLAKEKGKDLNCFDEAAAGKILAGTARSMGITVEG</sequence>
<keyword evidence="6 7" id="KW-0687">Ribonucleoprotein</keyword>
<feature type="domain" description="Large ribosomal subunit protein uL11 N-terminal" evidence="11">
    <location>
        <begin position="11"/>
        <end position="67"/>
    </location>
</feature>
<gene>
    <name evidence="7 12" type="primary">rplK</name>
    <name evidence="12" type="ORF">IPV69_23835</name>
</gene>
<evidence type="ECO:0000256" key="6">
    <source>
        <dbReference type="ARBA" id="ARBA00023274"/>
    </source>
</evidence>
<dbReference type="InterPro" id="IPR036796">
    <property type="entry name" value="Ribosomal_uL11_N_sf"/>
</dbReference>
<dbReference type="SUPFAM" id="SSF54747">
    <property type="entry name" value="Ribosomal L11/L12e N-terminal domain"/>
    <property type="match status" value="1"/>
</dbReference>
<evidence type="ECO:0000256" key="1">
    <source>
        <dbReference type="ARBA" id="ARBA00010537"/>
    </source>
</evidence>
<evidence type="ECO:0000256" key="8">
    <source>
        <dbReference type="RuleBase" id="RU003978"/>
    </source>
</evidence>
<dbReference type="Gene3D" id="1.10.10.250">
    <property type="entry name" value="Ribosomal protein L11, C-terminal domain"/>
    <property type="match status" value="1"/>
</dbReference>
<keyword evidence="4 7" id="KW-0694">RNA-binding</keyword>
<dbReference type="InterPro" id="IPR020785">
    <property type="entry name" value="Ribosomal_uL11_CS"/>
</dbReference>
<keyword evidence="13" id="KW-1185">Reference proteome</keyword>
<dbReference type="InterPro" id="IPR000911">
    <property type="entry name" value="Ribosomal_uL11"/>
</dbReference>
<dbReference type="GO" id="GO:0003735">
    <property type="term" value="F:structural constituent of ribosome"/>
    <property type="evidence" value="ECO:0007669"/>
    <property type="project" value="InterPro"/>
</dbReference>
<evidence type="ECO:0000256" key="7">
    <source>
        <dbReference type="HAMAP-Rule" id="MF_00736"/>
    </source>
</evidence>
<protein>
    <recommendedName>
        <fullName evidence="7">Large ribosomal subunit protein uL11</fullName>
    </recommendedName>
</protein>